<evidence type="ECO:0000313" key="8">
    <source>
        <dbReference type="EMBL" id="KRO22269.1"/>
    </source>
</evidence>
<evidence type="ECO:0000256" key="1">
    <source>
        <dbReference type="ARBA" id="ARBA00010243"/>
    </source>
</evidence>
<reference evidence="8 9" key="1">
    <citation type="journal article" date="2015" name="Genome Announc.">
        <title>Expanding the biotechnology potential of lactobacilli through comparative genomics of 213 strains and associated genera.</title>
        <authorList>
            <person name="Sun Z."/>
            <person name="Harris H.M."/>
            <person name="McCann A."/>
            <person name="Guo C."/>
            <person name="Argimon S."/>
            <person name="Zhang W."/>
            <person name="Yang X."/>
            <person name="Jeffery I.B."/>
            <person name="Cooney J.C."/>
            <person name="Kagawa T.F."/>
            <person name="Liu W."/>
            <person name="Song Y."/>
            <person name="Salvetti E."/>
            <person name="Wrobel A."/>
            <person name="Rasinkangas P."/>
            <person name="Parkhill J."/>
            <person name="Rea M.C."/>
            <person name="O'Sullivan O."/>
            <person name="Ritari J."/>
            <person name="Douillard F.P."/>
            <person name="Paul Ross R."/>
            <person name="Yang R."/>
            <person name="Briner A.E."/>
            <person name="Felis G.E."/>
            <person name="de Vos W.M."/>
            <person name="Barrangou R."/>
            <person name="Klaenhammer T.R."/>
            <person name="Caufield P.W."/>
            <person name="Cui Y."/>
            <person name="Zhang H."/>
            <person name="O'Toole P.W."/>
        </authorList>
    </citation>
    <scope>NUCLEOTIDE SEQUENCE [LARGE SCALE GENOMIC DNA]</scope>
    <source>
        <strain evidence="8 9">DSM 21115</strain>
    </source>
</reference>
<comment type="similarity">
    <text evidence="1">Belongs to the UPF0758 family.</text>
</comment>
<evidence type="ECO:0000259" key="7">
    <source>
        <dbReference type="PROSITE" id="PS50249"/>
    </source>
</evidence>
<dbReference type="EMBL" id="AYGX02000177">
    <property type="protein sequence ID" value="KRO22269.1"/>
    <property type="molecule type" value="Genomic_DNA"/>
</dbReference>
<dbReference type="CDD" id="cd08071">
    <property type="entry name" value="MPN_DUF2466"/>
    <property type="match status" value="1"/>
</dbReference>
<dbReference type="GO" id="GO:0046872">
    <property type="term" value="F:metal ion binding"/>
    <property type="evidence" value="ECO:0007669"/>
    <property type="project" value="UniProtKB-KW"/>
</dbReference>
<evidence type="ECO:0000256" key="3">
    <source>
        <dbReference type="ARBA" id="ARBA00022723"/>
    </source>
</evidence>
<keyword evidence="3" id="KW-0479">Metal-binding</keyword>
<evidence type="ECO:0000256" key="4">
    <source>
        <dbReference type="ARBA" id="ARBA00022801"/>
    </source>
</evidence>
<dbReference type="SUPFAM" id="SSF102712">
    <property type="entry name" value="JAB1/MPN domain"/>
    <property type="match status" value="1"/>
</dbReference>
<keyword evidence="2" id="KW-0645">Protease</keyword>
<accession>A0A0R2NEE6</accession>
<dbReference type="InterPro" id="IPR025657">
    <property type="entry name" value="RadC_JAB"/>
</dbReference>
<proteinExistence type="inferred from homology"/>
<dbReference type="PROSITE" id="PS50249">
    <property type="entry name" value="MPN"/>
    <property type="match status" value="1"/>
</dbReference>
<sequence length="220" mass="24231">MSYKGGASMETLIGRTNDHAQQIHQLIQQYFTGFLDEAAALAATREFETTHPPALAGQWLEQVPSQPHWRSLLAALRCGQLLPQPPRVVLGQVFGSQQIGEQLQSDFAGLTQEQLLLLCLDTKNQIVKRQIIFQGTLNSCPAHPREIFQVALATTTARIVIAHNHPSGDAEPSHKDVEFTKRLQISGELLGIPLLDCFVIGASDYFSFAEQGLLNCNTES</sequence>
<keyword evidence="4" id="KW-0378">Hydrolase</keyword>
<keyword evidence="5" id="KW-0862">Zinc</keyword>
<dbReference type="PANTHER" id="PTHR30471:SF3">
    <property type="entry name" value="UPF0758 PROTEIN YEES-RELATED"/>
    <property type="match status" value="1"/>
</dbReference>
<dbReference type="Proteomes" id="UP000050920">
    <property type="component" value="Unassembled WGS sequence"/>
</dbReference>
<dbReference type="InterPro" id="IPR037518">
    <property type="entry name" value="MPN"/>
</dbReference>
<evidence type="ECO:0000256" key="2">
    <source>
        <dbReference type="ARBA" id="ARBA00022670"/>
    </source>
</evidence>
<dbReference type="PANTHER" id="PTHR30471">
    <property type="entry name" value="DNA REPAIR PROTEIN RADC"/>
    <property type="match status" value="1"/>
</dbReference>
<dbReference type="InterPro" id="IPR001405">
    <property type="entry name" value="UPF0758"/>
</dbReference>
<dbReference type="Pfam" id="PF04002">
    <property type="entry name" value="RadC"/>
    <property type="match status" value="1"/>
</dbReference>
<gene>
    <name evidence="8" type="ORF">DY78_GL002106</name>
</gene>
<evidence type="ECO:0000256" key="5">
    <source>
        <dbReference type="ARBA" id="ARBA00022833"/>
    </source>
</evidence>
<dbReference type="InterPro" id="IPR020891">
    <property type="entry name" value="UPF0758_CS"/>
</dbReference>
<dbReference type="PROSITE" id="PS01302">
    <property type="entry name" value="UPF0758"/>
    <property type="match status" value="1"/>
</dbReference>
<keyword evidence="9" id="KW-1185">Reference proteome</keyword>
<name>A0A0R2NEE6_9LACO</name>
<comment type="caution">
    <text evidence="8">The sequence shown here is derived from an EMBL/GenBank/DDBJ whole genome shotgun (WGS) entry which is preliminary data.</text>
</comment>
<dbReference type="Gene3D" id="3.40.140.10">
    <property type="entry name" value="Cytidine Deaminase, domain 2"/>
    <property type="match status" value="1"/>
</dbReference>
<protein>
    <submittedName>
        <fullName evidence="8">DNA repair protein</fullName>
    </submittedName>
</protein>
<feature type="domain" description="MPN" evidence="7">
    <location>
        <begin position="92"/>
        <end position="214"/>
    </location>
</feature>
<dbReference type="GO" id="GO:0006508">
    <property type="term" value="P:proteolysis"/>
    <property type="evidence" value="ECO:0007669"/>
    <property type="project" value="UniProtKB-KW"/>
</dbReference>
<evidence type="ECO:0000256" key="6">
    <source>
        <dbReference type="ARBA" id="ARBA00023049"/>
    </source>
</evidence>
<keyword evidence="6" id="KW-0482">Metalloprotease</keyword>
<dbReference type="AlphaFoldDB" id="A0A0R2NEE6"/>
<dbReference type="GO" id="GO:0008237">
    <property type="term" value="F:metallopeptidase activity"/>
    <property type="evidence" value="ECO:0007669"/>
    <property type="project" value="UniProtKB-KW"/>
</dbReference>
<organism evidence="8 9">
    <name type="scientific">Lactiplantibacillus fabifermentans DSM 21115</name>
    <dbReference type="NCBI Taxonomy" id="1413187"/>
    <lineage>
        <taxon>Bacteria</taxon>
        <taxon>Bacillati</taxon>
        <taxon>Bacillota</taxon>
        <taxon>Bacilli</taxon>
        <taxon>Lactobacillales</taxon>
        <taxon>Lactobacillaceae</taxon>
        <taxon>Lactiplantibacillus</taxon>
    </lineage>
</organism>
<evidence type="ECO:0000313" key="9">
    <source>
        <dbReference type="Proteomes" id="UP000050920"/>
    </source>
</evidence>